<evidence type="ECO:0000256" key="1">
    <source>
        <dbReference type="ARBA" id="ARBA00006349"/>
    </source>
</evidence>
<dbReference type="WBParaSite" id="jg5670">
    <property type="protein sequence ID" value="jg5670"/>
    <property type="gene ID" value="jg5670"/>
</dbReference>
<feature type="region of interest" description="Disordered" evidence="3">
    <location>
        <begin position="1"/>
        <end position="43"/>
    </location>
</feature>
<dbReference type="Pfam" id="PF06825">
    <property type="entry name" value="HSBP1"/>
    <property type="match status" value="1"/>
</dbReference>
<protein>
    <submittedName>
        <fullName evidence="5">Heat shock factor-binding protein 1</fullName>
    </submittedName>
</protein>
<proteinExistence type="inferred from homology"/>
<dbReference type="PANTHER" id="PTHR19424:SF0">
    <property type="entry name" value="HEAT SHOCK FACTOR BINDING PROTEIN 1"/>
    <property type="match status" value="1"/>
</dbReference>
<evidence type="ECO:0000256" key="3">
    <source>
        <dbReference type="SAM" id="MobiDB-lite"/>
    </source>
</evidence>
<dbReference type="InterPro" id="IPR009643">
    <property type="entry name" value="HS1-bd"/>
</dbReference>
<accession>A0A915EE00</accession>
<evidence type="ECO:0000313" key="4">
    <source>
        <dbReference type="Proteomes" id="UP000887574"/>
    </source>
</evidence>
<evidence type="ECO:0000313" key="5">
    <source>
        <dbReference type="WBParaSite" id="jg5670"/>
    </source>
</evidence>
<dbReference type="AlphaFoldDB" id="A0A915EE00"/>
<dbReference type="GO" id="GO:0005829">
    <property type="term" value="C:cytosol"/>
    <property type="evidence" value="ECO:0007669"/>
    <property type="project" value="TreeGrafter"/>
</dbReference>
<dbReference type="GO" id="GO:0070370">
    <property type="term" value="P:cellular heat acclimation"/>
    <property type="evidence" value="ECO:0007669"/>
    <property type="project" value="TreeGrafter"/>
</dbReference>
<dbReference type="Proteomes" id="UP000887574">
    <property type="component" value="Unplaced"/>
</dbReference>
<dbReference type="GO" id="GO:0005634">
    <property type="term" value="C:nucleus"/>
    <property type="evidence" value="ECO:0007669"/>
    <property type="project" value="TreeGrafter"/>
</dbReference>
<sequence length="100" mass="10998">MDKKSLEASGGSASNTDGLGEVDLLDNSPRSLGNKHREAGDSGDVAVMIEKVLQQTQERFTTMSEQIIRRIDEMAKRVDDLEKNISDLMTEAGVNMQDNN</sequence>
<name>A0A915EE00_9BILA</name>
<reference evidence="5" key="1">
    <citation type="submission" date="2022-11" db="UniProtKB">
        <authorList>
            <consortium name="WormBaseParasite"/>
        </authorList>
    </citation>
    <scope>IDENTIFICATION</scope>
</reference>
<dbReference type="Gene3D" id="1.20.5.430">
    <property type="match status" value="1"/>
</dbReference>
<dbReference type="GO" id="GO:0003714">
    <property type="term" value="F:transcription corepressor activity"/>
    <property type="evidence" value="ECO:0007669"/>
    <property type="project" value="InterPro"/>
</dbReference>
<comment type="similarity">
    <text evidence="1">Belongs to the HSBP1 family.</text>
</comment>
<evidence type="ECO:0000256" key="2">
    <source>
        <dbReference type="SAM" id="Coils"/>
    </source>
</evidence>
<dbReference type="FunFam" id="1.20.5.430:FF:000003">
    <property type="entry name" value="Heat shock factor binding protein"/>
    <property type="match status" value="1"/>
</dbReference>
<keyword evidence="2" id="KW-0175">Coiled coil</keyword>
<keyword evidence="4" id="KW-1185">Reference proteome</keyword>
<feature type="coiled-coil region" evidence="2">
    <location>
        <begin position="64"/>
        <end position="91"/>
    </location>
</feature>
<organism evidence="4 5">
    <name type="scientific">Ditylenchus dipsaci</name>
    <dbReference type="NCBI Taxonomy" id="166011"/>
    <lineage>
        <taxon>Eukaryota</taxon>
        <taxon>Metazoa</taxon>
        <taxon>Ecdysozoa</taxon>
        <taxon>Nematoda</taxon>
        <taxon>Chromadorea</taxon>
        <taxon>Rhabditida</taxon>
        <taxon>Tylenchina</taxon>
        <taxon>Tylenchomorpha</taxon>
        <taxon>Sphaerularioidea</taxon>
        <taxon>Anguinidae</taxon>
        <taxon>Anguininae</taxon>
        <taxon>Ditylenchus</taxon>
    </lineage>
</organism>
<dbReference type="PANTHER" id="PTHR19424">
    <property type="entry name" value="HEAT SHOCK FACTOR BINDING PROTEIN 1"/>
    <property type="match status" value="1"/>
</dbReference>